<dbReference type="AlphaFoldDB" id="A0AAD9ZSK6"/>
<comment type="caution">
    <text evidence="2">The sequence shown here is derived from an EMBL/GenBank/DDBJ whole genome shotgun (WGS) entry which is preliminary data.</text>
</comment>
<feature type="region of interest" description="Disordered" evidence="1">
    <location>
        <begin position="1"/>
        <end position="38"/>
    </location>
</feature>
<evidence type="ECO:0000313" key="2">
    <source>
        <dbReference type="EMBL" id="KAK3189629.1"/>
    </source>
</evidence>
<name>A0AAD9ZSK6_9ROSI</name>
<sequence>MVADEADHNLSPPERKEERPLAAGNQPRPGQRCHRGSWDARQLRMVKVAAMERVVADGDDNAGGSDDSIGDCGLLL</sequence>
<organism evidence="2 3">
    <name type="scientific">Dipteronia sinensis</name>
    <dbReference type="NCBI Taxonomy" id="43782"/>
    <lineage>
        <taxon>Eukaryota</taxon>
        <taxon>Viridiplantae</taxon>
        <taxon>Streptophyta</taxon>
        <taxon>Embryophyta</taxon>
        <taxon>Tracheophyta</taxon>
        <taxon>Spermatophyta</taxon>
        <taxon>Magnoliopsida</taxon>
        <taxon>eudicotyledons</taxon>
        <taxon>Gunneridae</taxon>
        <taxon>Pentapetalae</taxon>
        <taxon>rosids</taxon>
        <taxon>malvids</taxon>
        <taxon>Sapindales</taxon>
        <taxon>Sapindaceae</taxon>
        <taxon>Hippocastanoideae</taxon>
        <taxon>Acereae</taxon>
        <taxon>Dipteronia</taxon>
    </lineage>
</organism>
<gene>
    <name evidence="2" type="ORF">Dsin_029190</name>
</gene>
<proteinExistence type="predicted"/>
<dbReference type="Proteomes" id="UP001281410">
    <property type="component" value="Unassembled WGS sequence"/>
</dbReference>
<feature type="region of interest" description="Disordered" evidence="1">
    <location>
        <begin position="56"/>
        <end position="76"/>
    </location>
</feature>
<evidence type="ECO:0000313" key="3">
    <source>
        <dbReference type="Proteomes" id="UP001281410"/>
    </source>
</evidence>
<protein>
    <submittedName>
        <fullName evidence="2">Uncharacterized protein</fullName>
    </submittedName>
</protein>
<feature type="compositionally biased region" description="Low complexity" evidence="1">
    <location>
        <begin position="62"/>
        <end position="76"/>
    </location>
</feature>
<feature type="compositionally biased region" description="Basic and acidic residues" evidence="1">
    <location>
        <begin position="1"/>
        <end position="20"/>
    </location>
</feature>
<keyword evidence="3" id="KW-1185">Reference proteome</keyword>
<dbReference type="EMBL" id="JANJYJ010000009">
    <property type="protein sequence ID" value="KAK3189629.1"/>
    <property type="molecule type" value="Genomic_DNA"/>
</dbReference>
<accession>A0AAD9ZSK6</accession>
<evidence type="ECO:0000256" key="1">
    <source>
        <dbReference type="SAM" id="MobiDB-lite"/>
    </source>
</evidence>
<reference evidence="2" key="1">
    <citation type="journal article" date="2023" name="Plant J.">
        <title>Genome sequences and population genomics provide insights into the demographic history, inbreeding, and mutation load of two 'living fossil' tree species of Dipteronia.</title>
        <authorList>
            <person name="Feng Y."/>
            <person name="Comes H.P."/>
            <person name="Chen J."/>
            <person name="Zhu S."/>
            <person name="Lu R."/>
            <person name="Zhang X."/>
            <person name="Li P."/>
            <person name="Qiu J."/>
            <person name="Olsen K.M."/>
            <person name="Qiu Y."/>
        </authorList>
    </citation>
    <scope>NUCLEOTIDE SEQUENCE</scope>
    <source>
        <strain evidence="2">NBL</strain>
    </source>
</reference>